<dbReference type="eggNOG" id="KOG0951">
    <property type="taxonomic scope" value="Eukaryota"/>
</dbReference>
<dbReference type="GO" id="GO:0032991">
    <property type="term" value="C:protein-containing complex"/>
    <property type="evidence" value="ECO:0007669"/>
    <property type="project" value="UniProtKB-ARBA"/>
</dbReference>
<dbReference type="PANTHER" id="PTHR47961">
    <property type="entry name" value="DNA POLYMERASE THETA, PUTATIVE (AFU_ORTHOLOGUE AFUA_1G05260)-RELATED"/>
    <property type="match status" value="1"/>
</dbReference>
<dbReference type="InterPro" id="IPR027417">
    <property type="entry name" value="P-loop_NTPase"/>
</dbReference>
<dbReference type="InterPro" id="IPR004179">
    <property type="entry name" value="Sec63-dom"/>
</dbReference>
<dbReference type="InterPro" id="IPR014756">
    <property type="entry name" value="Ig_E-set"/>
</dbReference>
<dbReference type="Gene3D" id="1.10.150.20">
    <property type="entry name" value="5' to 3' exonuclease, C-terminal subdomain"/>
    <property type="match status" value="2"/>
</dbReference>
<dbReference type="FunFam" id="1.10.150.20:FF:000013">
    <property type="entry name" value="U5 small nuclear ribonucleoprotein kDa helicase"/>
    <property type="match status" value="1"/>
</dbReference>
<dbReference type="InterPro" id="IPR048863">
    <property type="entry name" value="BRR2_plug"/>
</dbReference>
<dbReference type="SUPFAM" id="SSF158702">
    <property type="entry name" value="Sec63 N-terminal domain-like"/>
    <property type="match status" value="2"/>
</dbReference>
<evidence type="ECO:0000313" key="7">
    <source>
        <dbReference type="EMBL" id="EGV61861.1"/>
    </source>
</evidence>
<dbReference type="GO" id="GO:0000712">
    <property type="term" value="P:resolution of meiotic recombination intermediates"/>
    <property type="evidence" value="ECO:0007669"/>
    <property type="project" value="TreeGrafter"/>
</dbReference>
<dbReference type="SUPFAM" id="SSF81296">
    <property type="entry name" value="E set domains"/>
    <property type="match status" value="1"/>
</dbReference>
<name>G3B9C0_CANTC</name>
<dbReference type="OrthoDB" id="5575at2759"/>
<dbReference type="FunFam" id="1.10.10.10:FF:000012">
    <property type="entry name" value="U5 small nuclear ribonucleoprotein helicase"/>
    <property type="match status" value="1"/>
</dbReference>
<dbReference type="CDD" id="cd18795">
    <property type="entry name" value="SF2_C_Ski2"/>
    <property type="match status" value="1"/>
</dbReference>
<dbReference type="FunFam" id="3.40.50.300:FF:000102">
    <property type="entry name" value="RNA helicase, activating signal cointegrator 1"/>
    <property type="match status" value="1"/>
</dbReference>
<dbReference type="GO" id="GO:0005524">
    <property type="term" value="F:ATP binding"/>
    <property type="evidence" value="ECO:0007669"/>
    <property type="project" value="UniProtKB-KW"/>
</dbReference>
<evidence type="ECO:0000256" key="4">
    <source>
        <dbReference type="ARBA" id="ARBA00022840"/>
    </source>
</evidence>
<keyword evidence="1" id="KW-0547">Nucleotide-binding</keyword>
<feature type="domain" description="Helicase C-terminal" evidence="6">
    <location>
        <begin position="580"/>
        <end position="818"/>
    </location>
</feature>
<dbReference type="InterPro" id="IPR057842">
    <property type="entry name" value="WH_MER3"/>
</dbReference>
<dbReference type="InterPro" id="IPR014001">
    <property type="entry name" value="Helicase_ATP-bd"/>
</dbReference>
<dbReference type="GO" id="GO:0003676">
    <property type="term" value="F:nucleic acid binding"/>
    <property type="evidence" value="ECO:0007669"/>
    <property type="project" value="InterPro"/>
</dbReference>
<evidence type="ECO:0000259" key="5">
    <source>
        <dbReference type="PROSITE" id="PS51192"/>
    </source>
</evidence>
<reference evidence="7 8" key="1">
    <citation type="journal article" date="2011" name="Proc. Natl. Acad. Sci. U.S.A.">
        <title>Comparative genomics of xylose-fermenting fungi for enhanced biofuel production.</title>
        <authorList>
            <person name="Wohlbach D.J."/>
            <person name="Kuo A."/>
            <person name="Sato T.K."/>
            <person name="Potts K.M."/>
            <person name="Salamov A.A."/>
            <person name="LaButti K.M."/>
            <person name="Sun H."/>
            <person name="Clum A."/>
            <person name="Pangilinan J.L."/>
            <person name="Lindquist E.A."/>
            <person name="Lucas S."/>
            <person name="Lapidus A."/>
            <person name="Jin M."/>
            <person name="Gunawan C."/>
            <person name="Balan V."/>
            <person name="Dale B.E."/>
            <person name="Jeffries T.W."/>
            <person name="Zinkel R."/>
            <person name="Barry K.W."/>
            <person name="Grigoriev I.V."/>
            <person name="Gasch A.P."/>
        </authorList>
    </citation>
    <scope>NUCLEOTIDE SEQUENCE [LARGE SCALE GENOMIC DNA]</scope>
    <source>
        <strain evidence="8">ATCC 10573 / BCRC 21748 / CBS 615 / JCM 9827 / NBRC 10315 / NRRL Y-1498 / VKM Y-70</strain>
    </source>
</reference>
<dbReference type="GO" id="GO:0016787">
    <property type="term" value="F:hydrolase activity"/>
    <property type="evidence" value="ECO:0007669"/>
    <property type="project" value="UniProtKB-KW"/>
</dbReference>
<dbReference type="FunFam" id="2.60.40.150:FF:000133">
    <property type="entry name" value="Pre-mRNA splicing helicase, putative"/>
    <property type="match status" value="1"/>
</dbReference>
<dbReference type="PROSITE" id="PS51192">
    <property type="entry name" value="HELICASE_ATP_BIND_1"/>
    <property type="match status" value="2"/>
</dbReference>
<dbReference type="InterPro" id="IPR036388">
    <property type="entry name" value="WH-like_DNA-bd_sf"/>
</dbReference>
<dbReference type="Pfam" id="PF00271">
    <property type="entry name" value="Helicase_C"/>
    <property type="match status" value="1"/>
</dbReference>
<evidence type="ECO:0000256" key="3">
    <source>
        <dbReference type="ARBA" id="ARBA00022806"/>
    </source>
</evidence>
<dbReference type="Pfam" id="PF21188">
    <property type="entry name" value="BRR2_plug"/>
    <property type="match status" value="1"/>
</dbReference>
<dbReference type="HOGENOM" id="CLU_000335_1_0_1"/>
<dbReference type="Pfam" id="PF02889">
    <property type="entry name" value="Sec63"/>
    <property type="match status" value="2"/>
</dbReference>
<dbReference type="PROSITE" id="PS51194">
    <property type="entry name" value="HELICASE_CTER"/>
    <property type="match status" value="1"/>
</dbReference>
<keyword evidence="4" id="KW-0067">ATP-binding</keyword>
<keyword evidence="8" id="KW-1185">Reference proteome</keyword>
<accession>G3B9C0</accession>
<dbReference type="Gene3D" id="1.10.10.10">
    <property type="entry name" value="Winged helix-like DNA-binding domain superfamily/Winged helix DNA-binding domain"/>
    <property type="match status" value="2"/>
</dbReference>
<keyword evidence="3" id="KW-0347">Helicase</keyword>
<dbReference type="SMART" id="SM00973">
    <property type="entry name" value="Sec63"/>
    <property type="match status" value="2"/>
</dbReference>
<dbReference type="SMART" id="SM00490">
    <property type="entry name" value="HELICc"/>
    <property type="match status" value="1"/>
</dbReference>
<dbReference type="InterPro" id="IPR001650">
    <property type="entry name" value="Helicase_C-like"/>
</dbReference>
<evidence type="ECO:0000313" key="8">
    <source>
        <dbReference type="Proteomes" id="UP000000707"/>
    </source>
</evidence>
<evidence type="ECO:0000256" key="2">
    <source>
        <dbReference type="ARBA" id="ARBA00022801"/>
    </source>
</evidence>
<gene>
    <name evidence="7" type="ORF">CANTEDRAFT_125106</name>
</gene>
<dbReference type="FunFam" id="1.10.10.10:FF:000024">
    <property type="entry name" value="U5 small nuclear ribonucleoprotein helicase"/>
    <property type="match status" value="1"/>
</dbReference>
<evidence type="ECO:0000259" key="6">
    <source>
        <dbReference type="PROSITE" id="PS51194"/>
    </source>
</evidence>
<dbReference type="FunFam" id="1.10.3380.10:FF:000001">
    <property type="entry name" value="U5 small nuclear ribonucleoprotein helicase"/>
    <property type="match status" value="1"/>
</dbReference>
<dbReference type="FunFam" id="3.40.50.300:FF:000062">
    <property type="entry name" value="U5 small nuclear ribonucleoprotein helicase"/>
    <property type="match status" value="1"/>
</dbReference>
<proteinExistence type="predicted"/>
<dbReference type="GO" id="GO:0005634">
    <property type="term" value="C:nucleus"/>
    <property type="evidence" value="ECO:0007669"/>
    <property type="project" value="TreeGrafter"/>
</dbReference>
<dbReference type="GO" id="GO:0003678">
    <property type="term" value="F:DNA helicase activity"/>
    <property type="evidence" value="ECO:0007669"/>
    <property type="project" value="TreeGrafter"/>
</dbReference>
<feature type="domain" description="Helicase ATP-binding" evidence="5">
    <location>
        <begin position="1232"/>
        <end position="1409"/>
    </location>
</feature>
<dbReference type="Proteomes" id="UP000000707">
    <property type="component" value="Unassembled WGS sequence"/>
</dbReference>
<dbReference type="SUPFAM" id="SSF46785">
    <property type="entry name" value="Winged helix' DNA-binding domain"/>
    <property type="match status" value="1"/>
</dbReference>
<dbReference type="STRING" id="590646.G3B9C0"/>
<dbReference type="PANTHER" id="PTHR47961:SF4">
    <property type="entry name" value="ACTIVATING SIGNAL COINTEGRATOR 1 COMPLEX SUBUNIT 3"/>
    <property type="match status" value="1"/>
</dbReference>
<feature type="domain" description="Helicase ATP-binding" evidence="5">
    <location>
        <begin position="385"/>
        <end position="569"/>
    </location>
</feature>
<dbReference type="Gene3D" id="1.10.3380.10">
    <property type="entry name" value="Sec63 N-terminal domain-like domain"/>
    <property type="match status" value="2"/>
</dbReference>
<protein>
    <submittedName>
        <fullName evidence="7">Sec63-domain-containing protein</fullName>
    </submittedName>
</protein>
<dbReference type="EMBL" id="GL996527">
    <property type="protein sequence ID" value="EGV61861.1"/>
    <property type="molecule type" value="Genomic_DNA"/>
</dbReference>
<evidence type="ECO:0000256" key="1">
    <source>
        <dbReference type="ARBA" id="ARBA00022741"/>
    </source>
</evidence>
<dbReference type="SUPFAM" id="SSF52540">
    <property type="entry name" value="P-loop containing nucleoside triphosphate hydrolases"/>
    <property type="match status" value="4"/>
</dbReference>
<sequence>MGSHAVSENLNSETKSVSKANNISTTNTRFQASSIASIENLSYYPTTDENSDFLNDLMIQVHHKLTDASHDTIVSATDVILEILKNDEMSVTDKRQEIDSLLDTKVTDVELNDLINLGKKITDYRQHEQADDNQEGMAIVFEEDEDEEENVAEAEAAVEEEDDEFRSPVPVAESTAGEDDYIDKKLVDVEKDVVDDFKVKLADLELSGSDLEGELSNIVKDTQILHHLLDNRWKIVFKMKFIRSGYESIKQQLVDLNLLELIEEFNELMAANNKKRRLSEDNVDKSTKSTKIEKRIPKRIDLEALVFDQGAHLMASTKVKLPKGSYQQNKKLYDIVSIPAPEIPDEVIEARKNLVPITDMPEWAQEAFPSGETATLNVVQSKIYPMAFKTDENLLLCAPTGAGKTNVAMLTILRTIENFRTESGQIKLNDFKMVYIAPLKALVQEQMREFQRRLTANYGVVVNQLSGDSNLTKQQIVETQLLVVTPEKWDVITRKSTDLSYTNLVRLIVIDEIHLLHDERGPVLESIVSRTLRQVEETGNNVRLVGLSATLPNFEDVARFLRVDMEKGLFFFNATYRPCPLEQKFIGIKEKKAIKKLAAMNEACYEMLTDSILSNQQLIIFVHSRKETFKTANWLKNKLEEEEKLDSFLGSSLGVKEILKSEADMMLNKNLQEILPSGFGIHHAGLNKDERTVVEDLFAQGHIKCLISTATLAWGVNLPAHTVVIKGTETYSPEKGTWVQLSPQDIIQMLGRAGRPRYDKSGEGVIITSQDEIQYYLAILNQQLPIESQLMGKLADNINAEIVLGTISSLEDAVNWLSYTYLYIRMLKSPALYHVGAEYGNDENLYYKRLDLAHSALMVLQENNLVNYNPVSGNVKATELGKIASHYYINYRTMNMYNNHLKPWLTEIELLSIFASSGEFKFIPLRSEEKLEVSKLYEKVPIPIKENSTDPLAKVNVLLQAYISRLTLEGFALMADMIYVTQSAGRLLRALHEICLRKNWASVSKTTLDLCKMVEKRMWLTNSALRQFGSSVSKEIVRATESSHVPFVNYFTLSPEALAEAVNLKGNSRRVHELLKQFPRLNLSYYAQPLTHNLLRVQVEVVPNWDWNPSVHGNFQDFLLFVEDCDGDKILYRDKVSFARSSENKELLVEFTLPFLDPVQPNYFVSFINDRWLHSEYKIPLMISDLKIPKKSPNFTKLQDQPNVLTSEVKVPDFIETFDFKYFNKFQSQVFQSLYNTDDNTFIGMSKGSGKTVCAELAILRHWKNNKGRILYLQPNEQAVYKLTKRWKKLYRSIGGEGKEVEKLTGELATDLAILSSNHLILSTPEVFDFVSKRWRQRKAVQAIEMVICDDVQLIGSGSSGVSYENVVARMKFISSQLEVNIRFVALSSTLANGRDFGEYLECPRQSIYNFEPSERFHKIQEIVIQGTNFGDNRTMLLNSIKPSYTFLKNNTGQGKSLLFVSSRKNCVEAAYNIVQNAENDSWKLLRSDVASIESYLNKVKDHTLKELLKRGVGIFYPDMNSVDQLVVERLFESEVLTVLVVAKDCASFCPPANHVVVLGTEEYYGREHRYVNFPINTVLEMIGCCSDEMGQSKVMIFTRNATMNHYSKFLNEGLPLESYYNSMIHDIFITEVSNRTFKERQDCVDWLTFTYFYRRLQMNPSFYDVKDTSHMGISEFLSDLVEETIKDLTDNNLIELEEAEEILSPLNGALIASHHNVSYHTMVELNKLDNKTKLRGILEIVCSAAEFEELPMRLGDSTNLQKIYNQVPVKSSNPDFESPYFKTFILLQAHFSRLQLPLDLRADLVFILKQVMKVIGACVDTVSSEGYLNAIQVVDLSQMVIQGIWNRDSPLKQIPHINEGILTRCKKYNVETVYDIMALEDDERDDVLQLEEAELEDVAEFVNKYPNVDISYELEESVVANEPVMVTVNLERDEEMEDLSVVSSVFESHKREEWWIVIGDAASKQLYGIKKTSIAKESQTVQLEMTIPSSGKHNLTIWCMCDSYLDADKEVSLEVEVQPGE</sequence>
<dbReference type="InterPro" id="IPR036390">
    <property type="entry name" value="WH_DNA-bd_sf"/>
</dbReference>
<organism evidence="8">
    <name type="scientific">Candida tenuis (strain ATCC 10573 / BCRC 21748 / CBS 615 / JCM 9827 / NBRC 10315 / NRRL Y-1498 / VKM Y-70)</name>
    <name type="common">Yeast</name>
    <name type="synonym">Yamadazyma tenuis</name>
    <dbReference type="NCBI Taxonomy" id="590646"/>
    <lineage>
        <taxon>Eukaryota</taxon>
        <taxon>Fungi</taxon>
        <taxon>Dikarya</taxon>
        <taxon>Ascomycota</taxon>
        <taxon>Saccharomycotina</taxon>
        <taxon>Pichiomycetes</taxon>
        <taxon>Debaryomycetaceae</taxon>
        <taxon>Yamadazyma</taxon>
    </lineage>
</organism>
<dbReference type="SMART" id="SM00487">
    <property type="entry name" value="DEXDc"/>
    <property type="match status" value="2"/>
</dbReference>
<dbReference type="Pfam" id="PF00270">
    <property type="entry name" value="DEAD"/>
    <property type="match status" value="2"/>
</dbReference>
<dbReference type="InterPro" id="IPR050474">
    <property type="entry name" value="Hel308_SKI2-like"/>
</dbReference>
<dbReference type="PIRSF" id="PIRSF039073">
    <property type="entry name" value="BRR2"/>
    <property type="match status" value="1"/>
</dbReference>
<dbReference type="Gene3D" id="2.60.40.150">
    <property type="entry name" value="C2 domain"/>
    <property type="match status" value="2"/>
</dbReference>
<keyword evidence="2" id="KW-0378">Hydrolase</keyword>
<dbReference type="Pfam" id="PF23445">
    <property type="entry name" value="WHD_SNRNP200"/>
    <property type="match status" value="2"/>
</dbReference>
<dbReference type="InterPro" id="IPR011545">
    <property type="entry name" value="DEAD/DEAH_box_helicase_dom"/>
</dbReference>
<dbReference type="InterPro" id="IPR035892">
    <property type="entry name" value="C2_domain_sf"/>
</dbReference>
<dbReference type="Gene3D" id="3.40.50.300">
    <property type="entry name" value="P-loop containing nucleotide triphosphate hydrolases"/>
    <property type="match status" value="4"/>
</dbReference>